<dbReference type="OrthoDB" id="794480at2"/>
<keyword evidence="2" id="KW-1185">Reference proteome</keyword>
<name>A0A1G1SQN2_9BACT</name>
<comment type="caution">
    <text evidence="1">The sequence shown here is derived from an EMBL/GenBank/DDBJ whole genome shotgun (WGS) entry which is preliminary data.</text>
</comment>
<proteinExistence type="predicted"/>
<dbReference type="Proteomes" id="UP000177791">
    <property type="component" value="Unassembled WGS sequence"/>
</dbReference>
<dbReference type="AlphaFoldDB" id="A0A1G1SQN2"/>
<reference evidence="1 2" key="1">
    <citation type="submission" date="2016-08" db="EMBL/GenBank/DDBJ databases">
        <title>Hymenobacter coccineus sp. nov., Hymenobacter lapidarius sp. nov. and Hymenobacter glacialis sp. nov., isolated from Antarctic soil.</title>
        <authorList>
            <person name="Sedlacek I."/>
            <person name="Kralova S."/>
            <person name="Kyrova K."/>
            <person name="Maslanova I."/>
            <person name="Stankova E."/>
            <person name="Vrbovska V."/>
            <person name="Nemec M."/>
            <person name="Bartak M."/>
            <person name="Svec P."/>
            <person name="Busse H.-J."/>
            <person name="Pantucek R."/>
        </authorList>
    </citation>
    <scope>NUCLEOTIDE SEQUENCE [LARGE SCALE GENOMIC DNA]</scope>
    <source>
        <strain evidence="1 2">CCM 8648</strain>
    </source>
</reference>
<evidence type="ECO:0000313" key="2">
    <source>
        <dbReference type="Proteomes" id="UP000177791"/>
    </source>
</evidence>
<evidence type="ECO:0000313" key="1">
    <source>
        <dbReference type="EMBL" id="OGX80928.1"/>
    </source>
</evidence>
<organism evidence="1 2">
    <name type="scientific">Hymenobacter glacialis</name>
    <dbReference type="NCBI Taxonomy" id="1908236"/>
    <lineage>
        <taxon>Bacteria</taxon>
        <taxon>Pseudomonadati</taxon>
        <taxon>Bacteroidota</taxon>
        <taxon>Cytophagia</taxon>
        <taxon>Cytophagales</taxon>
        <taxon>Hymenobacteraceae</taxon>
        <taxon>Hymenobacter</taxon>
    </lineage>
</organism>
<dbReference type="STRING" id="1908236.BEN48_07080"/>
<sequence length="130" mass="15309">MSEDLNHTAPAENHESEADFEARWNELMQEMEARFGKRPDLNALLLLIGIQELNQGITTFTKEQKQDLMHIATCRLFSLSGHYELERVDEDGWPHYKLLRPVPFANLKEQERMLKWHVLEYFLLDPGDDL</sequence>
<dbReference type="RefSeq" id="WP_070736462.1">
    <property type="nucleotide sequence ID" value="NZ_MDZC01000133.1"/>
</dbReference>
<accession>A0A1G1SQN2</accession>
<dbReference type="EMBL" id="MDZC01000133">
    <property type="protein sequence ID" value="OGX80928.1"/>
    <property type="molecule type" value="Genomic_DNA"/>
</dbReference>
<gene>
    <name evidence="1" type="ORF">BEN48_07080</name>
</gene>
<protein>
    <submittedName>
        <fullName evidence="1">Uncharacterized protein</fullName>
    </submittedName>
</protein>